<dbReference type="RefSeq" id="XP_046019576.1">
    <property type="nucleotide sequence ID" value="XM_046149320.1"/>
</dbReference>
<dbReference type="AlphaFoldDB" id="A0A9P8YL38"/>
<comment type="caution">
    <text evidence="2">The sequence shown here is derived from an EMBL/GenBank/DDBJ whole genome shotgun (WGS) entry which is preliminary data.</text>
</comment>
<dbReference type="EMBL" id="JAGTJQ010000001">
    <property type="protein sequence ID" value="KAH7041521.1"/>
    <property type="molecule type" value="Genomic_DNA"/>
</dbReference>
<dbReference type="PANTHER" id="PTHR33112:SF16">
    <property type="entry name" value="HETEROKARYON INCOMPATIBILITY DOMAIN-CONTAINING PROTEIN"/>
    <property type="match status" value="1"/>
</dbReference>
<dbReference type="Pfam" id="PF06985">
    <property type="entry name" value="HET"/>
    <property type="match status" value="1"/>
</dbReference>
<evidence type="ECO:0000313" key="3">
    <source>
        <dbReference type="Proteomes" id="UP000756346"/>
    </source>
</evidence>
<feature type="domain" description="Heterokaryon incompatibility" evidence="1">
    <location>
        <begin position="137"/>
        <end position="294"/>
    </location>
</feature>
<protein>
    <submittedName>
        <fullName evidence="2">HET domain-containing protein</fullName>
    </submittedName>
</protein>
<dbReference type="GeneID" id="70178866"/>
<keyword evidence="3" id="KW-1185">Reference proteome</keyword>
<dbReference type="OrthoDB" id="3789824at2759"/>
<dbReference type="Proteomes" id="UP000756346">
    <property type="component" value="Unassembled WGS sequence"/>
</dbReference>
<organism evidence="2 3">
    <name type="scientific">Microdochium trichocladiopsis</name>
    <dbReference type="NCBI Taxonomy" id="1682393"/>
    <lineage>
        <taxon>Eukaryota</taxon>
        <taxon>Fungi</taxon>
        <taxon>Dikarya</taxon>
        <taxon>Ascomycota</taxon>
        <taxon>Pezizomycotina</taxon>
        <taxon>Sordariomycetes</taxon>
        <taxon>Xylariomycetidae</taxon>
        <taxon>Xylariales</taxon>
        <taxon>Microdochiaceae</taxon>
        <taxon>Microdochium</taxon>
    </lineage>
</organism>
<dbReference type="PANTHER" id="PTHR33112">
    <property type="entry name" value="DOMAIN PROTEIN, PUTATIVE-RELATED"/>
    <property type="match status" value="1"/>
</dbReference>
<reference evidence="2" key="1">
    <citation type="journal article" date="2021" name="Nat. Commun.">
        <title>Genetic determinants of endophytism in the Arabidopsis root mycobiome.</title>
        <authorList>
            <person name="Mesny F."/>
            <person name="Miyauchi S."/>
            <person name="Thiergart T."/>
            <person name="Pickel B."/>
            <person name="Atanasova L."/>
            <person name="Karlsson M."/>
            <person name="Huettel B."/>
            <person name="Barry K.W."/>
            <person name="Haridas S."/>
            <person name="Chen C."/>
            <person name="Bauer D."/>
            <person name="Andreopoulos W."/>
            <person name="Pangilinan J."/>
            <person name="LaButti K."/>
            <person name="Riley R."/>
            <person name="Lipzen A."/>
            <person name="Clum A."/>
            <person name="Drula E."/>
            <person name="Henrissat B."/>
            <person name="Kohler A."/>
            <person name="Grigoriev I.V."/>
            <person name="Martin F.M."/>
            <person name="Hacquard S."/>
        </authorList>
    </citation>
    <scope>NUCLEOTIDE SEQUENCE</scope>
    <source>
        <strain evidence="2">MPI-CAGE-CH-0230</strain>
    </source>
</reference>
<gene>
    <name evidence="2" type="ORF">B0I36DRAFT_234485</name>
</gene>
<name>A0A9P8YL38_9PEZI</name>
<accession>A0A9P8YL38</accession>
<evidence type="ECO:0000313" key="2">
    <source>
        <dbReference type="EMBL" id="KAH7041521.1"/>
    </source>
</evidence>
<dbReference type="InterPro" id="IPR010730">
    <property type="entry name" value="HET"/>
</dbReference>
<sequence length="592" mass="66938">MPRSTKVPQPPCLCRRFHVNCSPQTCPQAQHASTGDWNHYTIRAFRESAAGTAQAPPCETCAAVVWALTEVDEIKQILRGSVEDLENRGGEGMCEGAAEDYEMMLIELEAPIYALASPPVPSDEVRVVQTDGELVRYTTLSHRWGNNEEFTLVKKNMAAWSANDIPWDTIPRTYGDAIEVTRKLGVDYIWIDTMCIVQDDADDWRYESTRMKAVYGGSYLNIAAECAAGSHGGLFVSSGLVEEFKTYEVPEGEKGSSTKGNLRIRQQPHFTHNPFGSNYRDSSLLLGRGWVLQERLLAPRVVYYDQHELKWECYGGTDCLCGGMLAISNFSLEHRESLGFSEKKLPIQWMRIVERYSTCLLTFDSDRMIALAGIAEQAYKTGRGGKYLAGLWEQDLAHQLCWQVQDTHRKPTSMYIAPSWSWLSVVGCIWFSNRMDYHCGASEIDVRITQVEVTLADETCETGPVTGGFLKVDGKVVEFDTSIGYPGSSSVPQRFWLTHRETGTTLHYGMEADYIMAEASAKNLETLLLLYWGKIWENRKTFLVLRHAENAKEHAGKYEKLGTYWYIDGEEHDHEFDQLMGWSQHKEGLVII</sequence>
<proteinExistence type="predicted"/>
<evidence type="ECO:0000259" key="1">
    <source>
        <dbReference type="Pfam" id="PF06985"/>
    </source>
</evidence>